<dbReference type="eggNOG" id="ENOG50316X8">
    <property type="taxonomic scope" value="Bacteria"/>
</dbReference>
<reference evidence="1 2" key="1">
    <citation type="journal article" date="2013" name="BMC Genomics">
        <title>Comparative genomics of Campylobacter concisus isolates reveals genetic diversity and provides insights into disease association.</title>
        <authorList>
            <person name="Deshpande N.P."/>
            <person name="Kaakoush N.O."/>
            <person name="Wilkins M.R."/>
            <person name="Mitchell H.M."/>
        </authorList>
    </citation>
    <scope>NUCLEOTIDE SEQUENCE [LARGE SCALE GENOMIC DNA]</scope>
    <source>
        <strain evidence="1 2">ATCC 51562</strain>
    </source>
</reference>
<name>U2ES46_9BACT</name>
<comment type="caution">
    <text evidence="1">The sequence shown here is derived from an EMBL/GenBank/DDBJ whole genome shotgun (WGS) entry which is preliminary data.</text>
</comment>
<dbReference type="PATRIC" id="fig|1242969.3.peg.94"/>
<protein>
    <recommendedName>
        <fullName evidence="3">Phage head morphogenesis domain-containing protein</fullName>
    </recommendedName>
</protein>
<dbReference type="EMBL" id="ANNI01000001">
    <property type="protein sequence ID" value="ERJ26941.1"/>
    <property type="molecule type" value="Genomic_DNA"/>
</dbReference>
<evidence type="ECO:0008006" key="3">
    <source>
        <dbReference type="Google" id="ProtNLM"/>
    </source>
</evidence>
<evidence type="ECO:0000313" key="1">
    <source>
        <dbReference type="EMBL" id="ERJ26941.1"/>
    </source>
</evidence>
<organism evidence="1 2">
    <name type="scientific">Campylobacter concisus ATCC 51562</name>
    <dbReference type="NCBI Taxonomy" id="1242969"/>
    <lineage>
        <taxon>Bacteria</taxon>
        <taxon>Pseudomonadati</taxon>
        <taxon>Campylobacterota</taxon>
        <taxon>Epsilonproteobacteria</taxon>
        <taxon>Campylobacterales</taxon>
        <taxon>Campylobacteraceae</taxon>
        <taxon>Campylobacter</taxon>
    </lineage>
</organism>
<proteinExistence type="predicted"/>
<dbReference type="Proteomes" id="UP000016627">
    <property type="component" value="Unassembled WGS sequence"/>
</dbReference>
<evidence type="ECO:0000313" key="2">
    <source>
        <dbReference type="Proteomes" id="UP000016627"/>
    </source>
</evidence>
<gene>
    <name evidence="1" type="ORF">ATCC51562_1099</name>
</gene>
<dbReference type="RefSeq" id="WP_021090290.1">
    <property type="nucleotide sequence ID" value="NZ_ANNI01000001.1"/>
</dbReference>
<dbReference type="AlphaFoldDB" id="U2ES46"/>
<sequence length="404" mass="45980">MRFLKALTRYKILKSSEDIEFLLQNYTATQIEKLETITAEILAISTENTDKETLKKLLLNKAKSANIDVLPSDLENLYIILSKRALKKVAESMNKTLSFVFDEIDADAVEAMRKSFYWMGKEYNENLQSRLKDKIEGVFKGEIELDEIGAELKREFGSIISADESYFKGVSDHIALQARNVATVTQGAKYGVKYYKILAIMDARTTQICRSMHGRIIPATHLEAQAEKILNANSLASKKAAAAWRSEAYLGKSDKMDSNFGLPPYHFRCRTEAVPVWVDEEEIDGVKMRNTQPFYESEIIKHIDKTGVERYANKKTYNHSVSSSKRNVSPADTIKALNSILKIAPHRGHANRSVAVSQNGYFMVFDGDYLYNIFKPSDNLERYFKRSAVLDKAEIIKWKFAIFA</sequence>
<accession>U2ES46</accession>